<feature type="compositionally biased region" description="Low complexity" evidence="2">
    <location>
        <begin position="156"/>
        <end position="186"/>
    </location>
</feature>
<dbReference type="STRING" id="34508.A0A4U5NK54"/>
<dbReference type="PANTHER" id="PTHR24637:SF421">
    <property type="entry name" value="CUTICLE COLLAGEN DPY-2"/>
    <property type="match status" value="1"/>
</dbReference>
<proteinExistence type="predicted"/>
<accession>A0A4U5NK54</accession>
<sequence length="315" mass="33105">MWQQFAKTQMHKGVFERVKPQTGKEAFLVGTTIEDVMGGRAKRQAGYDTFVEESASVAQAAPPSIAHTCSCKIGPAGSAGASGPDGQDGQDGLPGPDGQNGPDAKPDEVPKPSDFCYDCPAGPPGPAGKAGPKGPTGNAGANGQDGAPGAPGVHGIAGPQGPAGPKGQEGQQGPAGQPGVVKEVPVPAGPPGAPGPAGPQGADGEKRSTGTPRTRRRLWNTRSAWQERRTRRTGTRRRTRTQRRLRPLPRAPHRSRILRISTVHLLFVHCQPPKYKNVKLKLDSRFTSGETDRTLQMELTKNETHDAGSDNDNLV</sequence>
<dbReference type="AlphaFoldDB" id="A0A4U5NK54"/>
<feature type="region of interest" description="Disordered" evidence="2">
    <location>
        <begin position="77"/>
        <end position="242"/>
    </location>
</feature>
<dbReference type="Pfam" id="PF01391">
    <property type="entry name" value="Collagen"/>
    <property type="match status" value="1"/>
</dbReference>
<dbReference type="PANTHER" id="PTHR24637">
    <property type="entry name" value="COLLAGEN"/>
    <property type="match status" value="1"/>
</dbReference>
<comment type="caution">
    <text evidence="3">The sequence shown here is derived from an EMBL/GenBank/DDBJ whole genome shotgun (WGS) entry which is preliminary data.</text>
</comment>
<dbReference type="OrthoDB" id="5868330at2759"/>
<dbReference type="EMBL" id="AZBU02000004">
    <property type="protein sequence ID" value="TKR83061.1"/>
    <property type="molecule type" value="Genomic_DNA"/>
</dbReference>
<gene>
    <name evidence="3" type="ORF">L596_016714</name>
</gene>
<feature type="compositionally biased region" description="Low complexity" evidence="2">
    <location>
        <begin position="77"/>
        <end position="103"/>
    </location>
</feature>
<evidence type="ECO:0000256" key="1">
    <source>
        <dbReference type="ARBA" id="ARBA00022737"/>
    </source>
</evidence>
<feature type="compositionally biased region" description="Pro residues" evidence="2">
    <location>
        <begin position="187"/>
        <end position="197"/>
    </location>
</feature>
<evidence type="ECO:0000256" key="2">
    <source>
        <dbReference type="SAM" id="MobiDB-lite"/>
    </source>
</evidence>
<dbReference type="InterPro" id="IPR008160">
    <property type="entry name" value="Collagen"/>
</dbReference>
<evidence type="ECO:0000313" key="4">
    <source>
        <dbReference type="Proteomes" id="UP000298663"/>
    </source>
</evidence>
<protein>
    <recommendedName>
        <fullName evidence="5">Nematode cuticle collagen N-terminal domain-containing protein</fullName>
    </recommendedName>
</protein>
<keyword evidence="1" id="KW-0677">Repeat</keyword>
<keyword evidence="4" id="KW-1185">Reference proteome</keyword>
<feature type="compositionally biased region" description="Low complexity" evidence="2">
    <location>
        <begin position="127"/>
        <end position="142"/>
    </location>
</feature>
<reference evidence="3 4" key="2">
    <citation type="journal article" date="2019" name="G3 (Bethesda)">
        <title>Hybrid Assembly of the Genome of the Entomopathogenic Nematode Steinernema carpocapsae Identifies the X-Chromosome.</title>
        <authorList>
            <person name="Serra L."/>
            <person name="Macchietto M."/>
            <person name="Macias-Munoz A."/>
            <person name="McGill C.J."/>
            <person name="Rodriguez I.M."/>
            <person name="Rodriguez B."/>
            <person name="Murad R."/>
            <person name="Mortazavi A."/>
        </authorList>
    </citation>
    <scope>NUCLEOTIDE SEQUENCE [LARGE SCALE GENOMIC DNA]</scope>
    <source>
        <strain evidence="3 4">ALL</strain>
    </source>
</reference>
<dbReference type="Proteomes" id="UP000298663">
    <property type="component" value="Unassembled WGS sequence"/>
</dbReference>
<feature type="compositionally biased region" description="Basic residues" evidence="2">
    <location>
        <begin position="229"/>
        <end position="242"/>
    </location>
</feature>
<organism evidence="3 4">
    <name type="scientific">Steinernema carpocapsae</name>
    <name type="common">Entomopathogenic nematode</name>
    <dbReference type="NCBI Taxonomy" id="34508"/>
    <lineage>
        <taxon>Eukaryota</taxon>
        <taxon>Metazoa</taxon>
        <taxon>Ecdysozoa</taxon>
        <taxon>Nematoda</taxon>
        <taxon>Chromadorea</taxon>
        <taxon>Rhabditida</taxon>
        <taxon>Tylenchina</taxon>
        <taxon>Panagrolaimomorpha</taxon>
        <taxon>Strongyloidoidea</taxon>
        <taxon>Steinernematidae</taxon>
        <taxon>Steinernema</taxon>
    </lineage>
</organism>
<evidence type="ECO:0008006" key="5">
    <source>
        <dbReference type="Google" id="ProtNLM"/>
    </source>
</evidence>
<evidence type="ECO:0000313" key="3">
    <source>
        <dbReference type="EMBL" id="TKR83061.1"/>
    </source>
</evidence>
<reference evidence="3 4" key="1">
    <citation type="journal article" date="2015" name="Genome Biol.">
        <title>Comparative genomics of Steinernema reveals deeply conserved gene regulatory networks.</title>
        <authorList>
            <person name="Dillman A.R."/>
            <person name="Macchietto M."/>
            <person name="Porter C.F."/>
            <person name="Rogers A."/>
            <person name="Williams B."/>
            <person name="Antoshechkin I."/>
            <person name="Lee M.M."/>
            <person name="Goodwin Z."/>
            <person name="Lu X."/>
            <person name="Lewis E.E."/>
            <person name="Goodrich-Blair H."/>
            <person name="Stock S.P."/>
            <person name="Adams B.J."/>
            <person name="Sternberg P.W."/>
            <person name="Mortazavi A."/>
        </authorList>
    </citation>
    <scope>NUCLEOTIDE SEQUENCE [LARGE SCALE GENOMIC DNA]</scope>
    <source>
        <strain evidence="3 4">ALL</strain>
    </source>
</reference>
<name>A0A4U5NK54_STECR</name>